<protein>
    <submittedName>
        <fullName evidence="2">SGNH/GDSL hydrolase family protein</fullName>
    </submittedName>
</protein>
<name>A0A9E7CT42_ALIAG</name>
<dbReference type="EMBL" id="CP080467">
    <property type="protein sequence ID" value="UNO50725.1"/>
    <property type="molecule type" value="Genomic_DNA"/>
</dbReference>
<dbReference type="InterPro" id="IPR051532">
    <property type="entry name" value="Ester_Hydrolysis_Enzymes"/>
</dbReference>
<evidence type="ECO:0000313" key="2">
    <source>
        <dbReference type="EMBL" id="UNO50725.1"/>
    </source>
</evidence>
<dbReference type="PANTHER" id="PTHR30383">
    <property type="entry name" value="THIOESTERASE 1/PROTEASE 1/LYSOPHOSPHOLIPASE L1"/>
    <property type="match status" value="1"/>
</dbReference>
<dbReference type="GO" id="GO:0016787">
    <property type="term" value="F:hydrolase activity"/>
    <property type="evidence" value="ECO:0007669"/>
    <property type="project" value="UniProtKB-KW"/>
</dbReference>
<evidence type="ECO:0000259" key="1">
    <source>
        <dbReference type="Pfam" id="PF13472"/>
    </source>
</evidence>
<dbReference type="Pfam" id="PF13472">
    <property type="entry name" value="Lipase_GDSL_2"/>
    <property type="match status" value="1"/>
</dbReference>
<dbReference type="CDD" id="cd00229">
    <property type="entry name" value="SGNH_hydrolase"/>
    <property type="match status" value="1"/>
</dbReference>
<dbReference type="InterPro" id="IPR013830">
    <property type="entry name" value="SGNH_hydro"/>
</dbReference>
<reference evidence="3" key="1">
    <citation type="journal article" date="2022" name="G3 (Bethesda)">
        <title>Unveiling the complete genome sequence of Alicyclobacillus acidoterrestris DSM 3922T, a taint-producing strain.</title>
        <authorList>
            <person name="Leonardo I.C."/>
            <person name="Barreto Crespo M.T."/>
            <person name="Gaspar F.B."/>
        </authorList>
    </citation>
    <scope>NUCLEOTIDE SEQUENCE [LARGE SCALE GENOMIC DNA]</scope>
    <source>
        <strain evidence="3">DSM 3922</strain>
    </source>
</reference>
<dbReference type="Proteomes" id="UP000829401">
    <property type="component" value="Chromosome"/>
</dbReference>
<dbReference type="InterPro" id="IPR036514">
    <property type="entry name" value="SGNH_hydro_sf"/>
</dbReference>
<dbReference type="Gene3D" id="3.40.50.1110">
    <property type="entry name" value="SGNH hydrolase"/>
    <property type="match status" value="1"/>
</dbReference>
<dbReference type="PANTHER" id="PTHR30383:SF29">
    <property type="entry name" value="SGNH HYDROLASE-TYPE ESTERASE DOMAIN-CONTAINING PROTEIN"/>
    <property type="match status" value="1"/>
</dbReference>
<sequence length="224" mass="25780">MLALGDSITYGYGATSPDLSYPERLRKHLARNARVSLHVQAKPGWTSRQLNKSLPEVPQCIYDEAEIVTLMIGGNDLLRGAPVLLTGKPERIAQVCERSQSEIEEIVERANRPYNTFVIATLYNPFPNFELAERITQTYNDMIRKVAAHHRLHVFDASRAFRGHEADYVEHYKNGQFRDIRLYKNPIHPTDAGHHALYQGFFRTLQRAKASRQKRKGIRQRNRA</sequence>
<dbReference type="KEGG" id="aaco:K1I37_01880"/>
<keyword evidence="3" id="KW-1185">Reference proteome</keyword>
<evidence type="ECO:0000313" key="3">
    <source>
        <dbReference type="Proteomes" id="UP000829401"/>
    </source>
</evidence>
<keyword evidence="2" id="KW-0378">Hydrolase</keyword>
<feature type="domain" description="SGNH hydrolase-type esterase" evidence="1">
    <location>
        <begin position="3"/>
        <end position="195"/>
    </location>
</feature>
<dbReference type="AlphaFoldDB" id="A0A9E7CT42"/>
<accession>A0A9E7CT42</accession>
<gene>
    <name evidence="2" type="ORF">K1I37_01880</name>
</gene>
<proteinExistence type="predicted"/>
<organism evidence="2 3">
    <name type="scientific">Alicyclobacillus acidoterrestris (strain ATCC 49025 / DSM 3922 / CIP 106132 / NCIMB 13137 / GD3B)</name>
    <dbReference type="NCBI Taxonomy" id="1356854"/>
    <lineage>
        <taxon>Bacteria</taxon>
        <taxon>Bacillati</taxon>
        <taxon>Bacillota</taxon>
        <taxon>Bacilli</taxon>
        <taxon>Bacillales</taxon>
        <taxon>Alicyclobacillaceae</taxon>
        <taxon>Alicyclobacillus</taxon>
    </lineage>
</organism>
<dbReference type="SUPFAM" id="SSF52266">
    <property type="entry name" value="SGNH hydrolase"/>
    <property type="match status" value="1"/>
</dbReference>
<dbReference type="RefSeq" id="WP_236613881.1">
    <property type="nucleotide sequence ID" value="NZ_AURB01000132.1"/>
</dbReference>